<reference evidence="2" key="1">
    <citation type="submission" date="2020-01" db="EMBL/GenBank/DDBJ databases">
        <authorList>
            <consortium name="DOE Joint Genome Institute"/>
            <person name="Haridas S."/>
            <person name="Albert R."/>
            <person name="Binder M."/>
            <person name="Bloem J."/>
            <person name="Labutti K."/>
            <person name="Salamov A."/>
            <person name="Andreopoulos B."/>
            <person name="Baker S.E."/>
            <person name="Barry K."/>
            <person name="Bills G."/>
            <person name="Bluhm B.H."/>
            <person name="Cannon C."/>
            <person name="Castanera R."/>
            <person name="Culley D.E."/>
            <person name="Daum C."/>
            <person name="Ezra D."/>
            <person name="Gonzalez J.B."/>
            <person name="Henrissat B."/>
            <person name="Kuo A."/>
            <person name="Liang C."/>
            <person name="Lipzen A."/>
            <person name="Lutzoni F."/>
            <person name="Magnuson J."/>
            <person name="Mondo S."/>
            <person name="Nolan M."/>
            <person name="Ohm R."/>
            <person name="Pangilinan J."/>
            <person name="Park H.-J."/>
            <person name="Ramirez L."/>
            <person name="Alfaro M."/>
            <person name="Sun H."/>
            <person name="Tritt A."/>
            <person name="Yoshinaga Y."/>
            <person name="Zwiers L.-H."/>
            <person name="Turgeon B.G."/>
            <person name="Goodwin S.B."/>
            <person name="Spatafora J.W."/>
            <person name="Crous P.W."/>
            <person name="Grigoriev I.V."/>
        </authorList>
    </citation>
    <scope>NUCLEOTIDE SEQUENCE</scope>
    <source>
        <strain evidence="2">IPT5</strain>
    </source>
</reference>
<name>A0A6A7ANR2_9PLEO</name>
<gene>
    <name evidence="2" type="ORF">T440DRAFT_327774</name>
</gene>
<dbReference type="EMBL" id="MU006384">
    <property type="protein sequence ID" value="KAF2844384.1"/>
    <property type="molecule type" value="Genomic_DNA"/>
</dbReference>
<evidence type="ECO:0000256" key="1">
    <source>
        <dbReference type="SAM" id="MobiDB-lite"/>
    </source>
</evidence>
<feature type="compositionally biased region" description="Acidic residues" evidence="1">
    <location>
        <begin position="42"/>
        <end position="66"/>
    </location>
</feature>
<feature type="region of interest" description="Disordered" evidence="1">
    <location>
        <begin position="35"/>
        <end position="81"/>
    </location>
</feature>
<dbReference type="AlphaFoldDB" id="A0A6A7ANR2"/>
<keyword evidence="3" id="KW-1185">Reference proteome</keyword>
<sequence>MSIIKCSSVRSELVIIFLRFIDDLQMMHNGVASPTAFRWEPEPEEQWEDENDSEKSDDDCGEEDNGGEQPRARPANPDGYWGTDRVRRLLRKQTYQYMGAALGTRAWRHAYLPIHRELAMSKRDFYPMFIVAWEASFKEATTPKAFEATGISPLNSEVIFKRF</sequence>
<accession>A0A6A7ANR2</accession>
<organism evidence="2 3">
    <name type="scientific">Plenodomus tracheiphilus IPT5</name>
    <dbReference type="NCBI Taxonomy" id="1408161"/>
    <lineage>
        <taxon>Eukaryota</taxon>
        <taxon>Fungi</taxon>
        <taxon>Dikarya</taxon>
        <taxon>Ascomycota</taxon>
        <taxon>Pezizomycotina</taxon>
        <taxon>Dothideomycetes</taxon>
        <taxon>Pleosporomycetidae</taxon>
        <taxon>Pleosporales</taxon>
        <taxon>Pleosporineae</taxon>
        <taxon>Leptosphaeriaceae</taxon>
        <taxon>Plenodomus</taxon>
    </lineage>
</organism>
<dbReference type="OrthoDB" id="3795213at2759"/>
<evidence type="ECO:0000313" key="2">
    <source>
        <dbReference type="EMBL" id="KAF2844384.1"/>
    </source>
</evidence>
<evidence type="ECO:0000313" key="3">
    <source>
        <dbReference type="Proteomes" id="UP000799423"/>
    </source>
</evidence>
<proteinExistence type="predicted"/>
<dbReference type="Proteomes" id="UP000799423">
    <property type="component" value="Unassembled WGS sequence"/>
</dbReference>
<protein>
    <submittedName>
        <fullName evidence="2">Uncharacterized protein</fullName>
    </submittedName>
</protein>